<dbReference type="GO" id="GO:0048038">
    <property type="term" value="F:quinone binding"/>
    <property type="evidence" value="ECO:0007669"/>
    <property type="project" value="UniProtKB-KW"/>
</dbReference>
<gene>
    <name evidence="5" type="primary">nuoN</name>
    <name evidence="8" type="ORF">SAHL_17220</name>
</gene>
<comment type="catalytic activity">
    <reaction evidence="5">
        <text>a quinone + NADH + 5 H(+)(in) = a quinol + NAD(+) + 4 H(+)(out)</text>
        <dbReference type="Rhea" id="RHEA:57888"/>
        <dbReference type="ChEBI" id="CHEBI:15378"/>
        <dbReference type="ChEBI" id="CHEBI:24646"/>
        <dbReference type="ChEBI" id="CHEBI:57540"/>
        <dbReference type="ChEBI" id="CHEBI:57945"/>
        <dbReference type="ChEBI" id="CHEBI:132124"/>
    </reaction>
</comment>
<feature type="transmembrane region" description="Helical" evidence="5">
    <location>
        <begin position="316"/>
        <end position="338"/>
    </location>
</feature>
<dbReference type="EC" id="7.1.1.-" evidence="5"/>
<keyword evidence="3 5" id="KW-1133">Transmembrane helix</keyword>
<dbReference type="OrthoDB" id="9768329at2"/>
<accession>A0A423PDN7</accession>
<keyword evidence="5" id="KW-0520">NAD</keyword>
<dbReference type="GO" id="GO:0012505">
    <property type="term" value="C:endomembrane system"/>
    <property type="evidence" value="ECO:0007669"/>
    <property type="project" value="UniProtKB-SubCell"/>
</dbReference>
<keyword evidence="5" id="KW-0830">Ubiquinone</keyword>
<dbReference type="PANTHER" id="PTHR22773">
    <property type="entry name" value="NADH DEHYDROGENASE"/>
    <property type="match status" value="1"/>
</dbReference>
<dbReference type="EMBL" id="AYKF01000143">
    <property type="protein sequence ID" value="ROO23140.1"/>
    <property type="molecule type" value="Genomic_DNA"/>
</dbReference>
<dbReference type="Proteomes" id="UP000285123">
    <property type="component" value="Unassembled WGS sequence"/>
</dbReference>
<keyword evidence="5" id="KW-1278">Translocase</keyword>
<keyword evidence="4 5" id="KW-0472">Membrane</keyword>
<dbReference type="InterPro" id="IPR001750">
    <property type="entry name" value="ND/Mrp_TM"/>
</dbReference>
<keyword evidence="2 5" id="KW-0812">Transmembrane</keyword>
<dbReference type="GO" id="GO:0008137">
    <property type="term" value="F:NADH dehydrogenase (ubiquinone) activity"/>
    <property type="evidence" value="ECO:0007669"/>
    <property type="project" value="InterPro"/>
</dbReference>
<feature type="transmembrane region" description="Helical" evidence="5">
    <location>
        <begin position="102"/>
        <end position="119"/>
    </location>
</feature>
<proteinExistence type="inferred from homology"/>
<dbReference type="AlphaFoldDB" id="A0A423PDN7"/>
<reference evidence="8 9" key="1">
    <citation type="submission" date="2013-10" db="EMBL/GenBank/DDBJ databases">
        <title>Salinisphaera halophila YIM 95161 Genome Sequencing.</title>
        <authorList>
            <person name="Lai Q."/>
            <person name="Li C."/>
            <person name="Shao Z."/>
        </authorList>
    </citation>
    <scope>NUCLEOTIDE SEQUENCE [LARGE SCALE GENOMIC DNA]</scope>
    <source>
        <strain evidence="8 9">YIM 95161</strain>
    </source>
</reference>
<evidence type="ECO:0000256" key="3">
    <source>
        <dbReference type="ARBA" id="ARBA00022989"/>
    </source>
</evidence>
<comment type="function">
    <text evidence="5">NDH-1 shuttles electrons from NADH, via FMN and iron-sulfur (Fe-S) centers, to quinones in the respiratory chain. The immediate electron acceptor for the enzyme in this species is believed to be ubiquinone. Couples the redox reaction to proton translocation (for every two electrons transferred, four hydrogen ions are translocated across the cytoplasmic membrane), and thus conserves the redox energy in a proton gradient.</text>
</comment>
<feature type="transmembrane region" description="Helical" evidence="5">
    <location>
        <begin position="265"/>
        <end position="284"/>
    </location>
</feature>
<keyword evidence="5" id="KW-0813">Transport</keyword>
<feature type="transmembrane region" description="Helical" evidence="5">
    <location>
        <begin position="434"/>
        <end position="454"/>
    </location>
</feature>
<feature type="transmembrane region" description="Helical" evidence="5">
    <location>
        <begin position="199"/>
        <end position="221"/>
    </location>
</feature>
<feature type="transmembrane region" description="Helical" evidence="5">
    <location>
        <begin position="73"/>
        <end position="90"/>
    </location>
</feature>
<evidence type="ECO:0000313" key="9">
    <source>
        <dbReference type="Proteomes" id="UP000285123"/>
    </source>
</evidence>
<feature type="transmembrane region" description="Helical" evidence="5">
    <location>
        <begin position="291"/>
        <end position="310"/>
    </location>
</feature>
<dbReference type="GO" id="GO:0005886">
    <property type="term" value="C:plasma membrane"/>
    <property type="evidence" value="ECO:0007669"/>
    <property type="project" value="UniProtKB-SubCell"/>
</dbReference>
<feature type="transmembrane region" description="Helical" evidence="5">
    <location>
        <begin position="156"/>
        <end position="179"/>
    </location>
</feature>
<sequence length="468" mass="49606">MPVGDVLPELSVLVSAVVLLLAASFMRERDQWLAAPGALIGLTVAAAFCLAQLGEAPRITFSGVWALDGASIWARLIILATAALSVLLTPEWLRTDRRHGEYYAIFLLATLGAMLLAGAADLMQLIMAVLLSSVTGYTLAAYHRNWPLSVEAGMKYFLVGALANTLLVLGVTLMFGLFATTDYGELATRTNDSPQWMTHVAFSLVVVGVAFKLAAVPAHTWMPDVAEGAPPPAAAFLTIAPKVGAAIALARFVDLFPQEDIAWRAVVATIAVATMTIGNLSALGQNDVRRMLGWSSVSQSGYALMAVAVLGLDPYALPALLFFLASYAVANLAAFGVVTQLRGRTNLTDYRGLATAHPLLAAALILSFLSLVGIPPLAGFVGKLALFVTTIESGYAWLAVVALVNTVVSLVYYLHVLAPVYFAEPARPMHTLGYWAAVSVFLCASFTLALGGLADPLWRMLSQATLLP</sequence>
<comment type="subunit">
    <text evidence="5">NDH-1 is composed of 14 different subunits. Subunits NuoA, H, J, K, L, M, N constitute the membrane sector of the complex.</text>
</comment>
<dbReference type="GO" id="GO:0042773">
    <property type="term" value="P:ATP synthesis coupled electron transport"/>
    <property type="evidence" value="ECO:0007669"/>
    <property type="project" value="InterPro"/>
</dbReference>
<keyword evidence="5" id="KW-1003">Cell membrane</keyword>
<comment type="similarity">
    <text evidence="5">Belongs to the complex I subunit 2 family.</text>
</comment>
<evidence type="ECO:0000256" key="2">
    <source>
        <dbReference type="ARBA" id="ARBA00022692"/>
    </source>
</evidence>
<comment type="subcellular location">
    <subcellularLocation>
        <location evidence="5">Cell membrane</location>
        <topology evidence="5">Multi-pass membrane protein</topology>
    </subcellularLocation>
    <subcellularLocation>
        <location evidence="1">Endomembrane system</location>
        <topology evidence="1">Multi-pass membrane protein</topology>
    </subcellularLocation>
    <subcellularLocation>
        <location evidence="6">Membrane</location>
        <topology evidence="6">Multi-pass membrane protein</topology>
    </subcellularLocation>
</comment>
<evidence type="ECO:0000256" key="5">
    <source>
        <dbReference type="HAMAP-Rule" id="MF_00445"/>
    </source>
</evidence>
<protein>
    <recommendedName>
        <fullName evidence="5">NADH-quinone oxidoreductase subunit N</fullName>
        <ecNumber evidence="5">7.1.1.-</ecNumber>
    </recommendedName>
    <alternativeName>
        <fullName evidence="5">NADH dehydrogenase I subunit N</fullName>
    </alternativeName>
    <alternativeName>
        <fullName evidence="5">NDH-1 subunit N</fullName>
    </alternativeName>
</protein>
<dbReference type="GO" id="GO:0050136">
    <property type="term" value="F:NADH dehydrogenase (quinone) (non-electrogenic) activity"/>
    <property type="evidence" value="ECO:0007669"/>
    <property type="project" value="UniProtKB-UniRule"/>
</dbReference>
<feature type="domain" description="NADH:quinone oxidoreductase/Mrp antiporter transmembrane" evidence="7">
    <location>
        <begin position="119"/>
        <end position="408"/>
    </location>
</feature>
<comment type="caution">
    <text evidence="8">The sequence shown here is derived from an EMBL/GenBank/DDBJ whole genome shotgun (WGS) entry which is preliminary data.</text>
</comment>
<evidence type="ECO:0000256" key="1">
    <source>
        <dbReference type="ARBA" id="ARBA00004127"/>
    </source>
</evidence>
<keyword evidence="5" id="KW-0874">Quinone</keyword>
<evidence type="ECO:0000259" key="7">
    <source>
        <dbReference type="Pfam" id="PF00361"/>
    </source>
</evidence>
<name>A0A423PDN7_9GAMM</name>
<evidence type="ECO:0000256" key="4">
    <source>
        <dbReference type="ARBA" id="ARBA00023136"/>
    </source>
</evidence>
<feature type="transmembrane region" description="Helical" evidence="5">
    <location>
        <begin position="32"/>
        <end position="53"/>
    </location>
</feature>
<evidence type="ECO:0000256" key="6">
    <source>
        <dbReference type="RuleBase" id="RU000320"/>
    </source>
</evidence>
<dbReference type="RefSeq" id="WP_123592621.1">
    <property type="nucleotide sequence ID" value="NZ_AYKF01000143.1"/>
</dbReference>
<evidence type="ECO:0000313" key="8">
    <source>
        <dbReference type="EMBL" id="ROO23140.1"/>
    </source>
</evidence>
<dbReference type="NCBIfam" id="TIGR01770">
    <property type="entry name" value="NDH_I_N"/>
    <property type="match status" value="1"/>
</dbReference>
<feature type="transmembrane region" description="Helical" evidence="5">
    <location>
        <begin position="359"/>
        <end position="382"/>
    </location>
</feature>
<organism evidence="8 9">
    <name type="scientific">Salinisphaera orenii YIM 95161</name>
    <dbReference type="NCBI Taxonomy" id="1051139"/>
    <lineage>
        <taxon>Bacteria</taxon>
        <taxon>Pseudomonadati</taxon>
        <taxon>Pseudomonadota</taxon>
        <taxon>Gammaproteobacteria</taxon>
        <taxon>Salinisphaerales</taxon>
        <taxon>Salinisphaeraceae</taxon>
        <taxon>Salinisphaera</taxon>
    </lineage>
</organism>
<feature type="transmembrane region" description="Helical" evidence="5">
    <location>
        <begin position="394"/>
        <end position="422"/>
    </location>
</feature>
<dbReference type="HAMAP" id="MF_00445">
    <property type="entry name" value="NDH1_NuoN_1"/>
    <property type="match status" value="1"/>
</dbReference>
<dbReference type="Pfam" id="PF00361">
    <property type="entry name" value="Proton_antipo_M"/>
    <property type="match status" value="1"/>
</dbReference>
<dbReference type="InterPro" id="IPR010096">
    <property type="entry name" value="NADH-Q_OxRdtase_suN/2"/>
</dbReference>
<feature type="transmembrane region" description="Helical" evidence="5">
    <location>
        <begin position="6"/>
        <end position="25"/>
    </location>
</feature>